<dbReference type="InterPro" id="IPR006050">
    <property type="entry name" value="DNA_photolyase_N"/>
</dbReference>
<dbReference type="InterPro" id="IPR036155">
    <property type="entry name" value="Crypto/Photolyase_N_sf"/>
</dbReference>
<dbReference type="EMBL" id="BMAR01000006">
    <property type="protein sequence ID" value="GFR43830.1"/>
    <property type="molecule type" value="Genomic_DNA"/>
</dbReference>
<evidence type="ECO:0000313" key="16">
    <source>
        <dbReference type="EMBL" id="GFR43830.1"/>
    </source>
</evidence>
<evidence type="ECO:0000256" key="12">
    <source>
        <dbReference type="ARBA" id="ARBA00033999"/>
    </source>
</evidence>
<keyword evidence="9" id="KW-0234">DNA repair</keyword>
<dbReference type="Gene3D" id="1.25.40.80">
    <property type="match status" value="1"/>
</dbReference>
<dbReference type="Gene3D" id="3.40.50.620">
    <property type="entry name" value="HUPs"/>
    <property type="match status" value="1"/>
</dbReference>
<dbReference type="FunFam" id="1.25.40.80:FF:000004">
    <property type="entry name" value="Deoxyribodipyrimidine photolyase"/>
    <property type="match status" value="1"/>
</dbReference>
<keyword evidence="10" id="KW-0456">Lyase</keyword>
<dbReference type="InterPro" id="IPR052219">
    <property type="entry name" value="Photolyase_Class-2"/>
</dbReference>
<evidence type="ECO:0000256" key="1">
    <source>
        <dbReference type="ARBA" id="ARBA00001974"/>
    </source>
</evidence>
<dbReference type="InterPro" id="IPR036134">
    <property type="entry name" value="Crypto/Photolyase_FAD-like_sf"/>
</dbReference>
<keyword evidence="6" id="KW-0227">DNA damage</keyword>
<dbReference type="Gene3D" id="1.10.579.10">
    <property type="entry name" value="DNA Cyclobutane Dipyrimidine Photolyase, subunit A, domain 3"/>
    <property type="match status" value="1"/>
</dbReference>
<dbReference type="PROSITE" id="PS51645">
    <property type="entry name" value="PHR_CRY_ALPHA_BETA"/>
    <property type="match status" value="1"/>
</dbReference>
<evidence type="ECO:0000256" key="5">
    <source>
        <dbReference type="ARBA" id="ARBA00022630"/>
    </source>
</evidence>
<evidence type="ECO:0000256" key="9">
    <source>
        <dbReference type="ARBA" id="ARBA00023204"/>
    </source>
</evidence>
<dbReference type="InterPro" id="IPR014729">
    <property type="entry name" value="Rossmann-like_a/b/a_fold"/>
</dbReference>
<evidence type="ECO:0000256" key="11">
    <source>
        <dbReference type="ARBA" id="ARBA00031671"/>
    </source>
</evidence>
<evidence type="ECO:0000259" key="15">
    <source>
        <dbReference type="PROSITE" id="PS51645"/>
    </source>
</evidence>
<keyword evidence="17" id="KW-1185">Reference proteome</keyword>
<dbReference type="NCBIfam" id="TIGR00591">
    <property type="entry name" value="phr2"/>
    <property type="match status" value="1"/>
</dbReference>
<evidence type="ECO:0000256" key="13">
    <source>
        <dbReference type="ARBA" id="ARBA00055119"/>
    </source>
</evidence>
<comment type="function">
    <text evidence="13">Involved in repair of UV radiation-induced DNA damage. Catalyzes the light-dependent monomerization (300-600 nm) of cyclobutylpyrimidine dimers (CPDs), which are formed between adjacent bases on the same DNA strand upon exposure to ultraviolet radiation. Required for plant survival in the presence of UV-B light. Not involved in the repair of (6-4) photoproducts.</text>
</comment>
<feature type="compositionally biased region" description="Low complexity" evidence="14">
    <location>
        <begin position="671"/>
        <end position="690"/>
    </location>
</feature>
<keyword evidence="8" id="KW-0238">DNA-binding</keyword>
<comment type="caution">
    <text evidence="16">The sequence shown here is derived from an EMBL/GenBank/DDBJ whole genome shotgun (WGS) entry which is preliminary data.</text>
</comment>
<dbReference type="PANTHER" id="PTHR10211:SF0">
    <property type="entry name" value="DEOXYRIBODIPYRIMIDINE PHOTO-LYASE"/>
    <property type="match status" value="1"/>
</dbReference>
<organism evidence="16 17">
    <name type="scientific">Astrephomene gubernaculifera</name>
    <dbReference type="NCBI Taxonomy" id="47775"/>
    <lineage>
        <taxon>Eukaryota</taxon>
        <taxon>Viridiplantae</taxon>
        <taxon>Chlorophyta</taxon>
        <taxon>core chlorophytes</taxon>
        <taxon>Chlorophyceae</taxon>
        <taxon>CS clade</taxon>
        <taxon>Chlamydomonadales</taxon>
        <taxon>Astrephomenaceae</taxon>
        <taxon>Astrephomene</taxon>
    </lineage>
</organism>
<dbReference type="GO" id="GO:0003677">
    <property type="term" value="F:DNA binding"/>
    <property type="evidence" value="ECO:0007669"/>
    <property type="project" value="UniProtKB-KW"/>
</dbReference>
<dbReference type="AlphaFoldDB" id="A0AAD3DL22"/>
<evidence type="ECO:0000256" key="10">
    <source>
        <dbReference type="ARBA" id="ARBA00023239"/>
    </source>
</evidence>
<dbReference type="SUPFAM" id="SSF48173">
    <property type="entry name" value="Cryptochrome/photolyase FAD-binding domain"/>
    <property type="match status" value="1"/>
</dbReference>
<feature type="non-terminal residue" evidence="16">
    <location>
        <position position="702"/>
    </location>
</feature>
<dbReference type="GO" id="GO:0003904">
    <property type="term" value="F:deoxyribodipyrimidine photo-lyase activity"/>
    <property type="evidence" value="ECO:0007669"/>
    <property type="project" value="UniProtKB-EC"/>
</dbReference>
<evidence type="ECO:0000256" key="7">
    <source>
        <dbReference type="ARBA" id="ARBA00022827"/>
    </source>
</evidence>
<dbReference type="Pfam" id="PF00875">
    <property type="entry name" value="DNA_photolyase"/>
    <property type="match status" value="1"/>
</dbReference>
<dbReference type="FunFam" id="3.40.50.620:FF:000110">
    <property type="entry name" value="Deoxyribodipyrimidine photolyase"/>
    <property type="match status" value="1"/>
</dbReference>
<dbReference type="GO" id="GO:0009650">
    <property type="term" value="P:UV protection"/>
    <property type="evidence" value="ECO:0007669"/>
    <property type="project" value="UniProtKB-ARBA"/>
</dbReference>
<evidence type="ECO:0000256" key="2">
    <source>
        <dbReference type="ARBA" id="ARBA00006409"/>
    </source>
</evidence>
<proteinExistence type="inferred from homology"/>
<evidence type="ECO:0000256" key="3">
    <source>
        <dbReference type="ARBA" id="ARBA00013149"/>
    </source>
</evidence>
<dbReference type="PROSITE" id="PS01084">
    <property type="entry name" value="DNA_PHOTOLYASES_2_2"/>
    <property type="match status" value="1"/>
</dbReference>
<keyword evidence="5" id="KW-0285">Flavoprotein</keyword>
<comment type="similarity">
    <text evidence="2">Belongs to the DNA photolyase class-2 family.</text>
</comment>
<dbReference type="GO" id="GO:0000719">
    <property type="term" value="P:photoreactive repair"/>
    <property type="evidence" value="ECO:0007669"/>
    <property type="project" value="TreeGrafter"/>
</dbReference>
<keyword evidence="7" id="KW-0274">FAD</keyword>
<dbReference type="SUPFAM" id="SSF52425">
    <property type="entry name" value="Cryptochrome/photolyase, N-terminal domain"/>
    <property type="match status" value="1"/>
</dbReference>
<evidence type="ECO:0000256" key="14">
    <source>
        <dbReference type="SAM" id="MobiDB-lite"/>
    </source>
</evidence>
<feature type="region of interest" description="Disordered" evidence="14">
    <location>
        <begin position="645"/>
        <end position="702"/>
    </location>
</feature>
<dbReference type="PANTHER" id="PTHR10211">
    <property type="entry name" value="DEOXYRIBODIPYRIMIDINE PHOTOLYASE"/>
    <property type="match status" value="1"/>
</dbReference>
<protein>
    <recommendedName>
        <fullName evidence="4">Deoxyribodipyrimidine photo-lyase</fullName>
        <ecNumber evidence="3">4.1.99.3</ecNumber>
    </recommendedName>
    <alternativeName>
        <fullName evidence="11">DNA photolyase</fullName>
    </alternativeName>
</protein>
<dbReference type="EC" id="4.1.99.3" evidence="3"/>
<sequence>LFVLLVSAYTAYNVYTCASRYNARVAHNHTSERLLKSHPYTLALRFLHAPAPFCAPRKCVGVLFIRCGVAAAAMSSKRKADSEPSLDDVGPLSKKPTVTAVAAPSSAAAGTLVNPKRIRVLKAGTIGNGPVVLWMSRDQRMNDNWALLYAIEAAQKAAAAAGGEGGGSPQVAVAFNLVPAFLGAGARQFGFMLRGLRELQPRLEARGIPFFLLKGDPAQTLPSLVSRLGAGLLVTDYSPLRLGRQWKEQVCAAVSVPVHEVDAHNVVPVWVASDKREVGARTLRPKIHKHLPEYLRDFPEVPTLPTWSHPIRPEPVDWEALLEEVLTRGSEVPEVDWCKPGEEAALAALNGPSGFLSPSRLSLYDTKRNDPSTPKALSGLSPYLHFGQLAPQRAALEAAKHRAKYKAAVESYLEELVVRRELSDNFCHYTPDYDRLSCAAEWARESLNKHRGDKREFLYRREQLEAGRTHDELWNACQLEMVHRGKMHGFMRMYWAKKILEWTASPEEAIEIAIYLNDRYELDGRDPSGYVGVMWSMAGIHDMGWAERPIFGKIRYMNYAGCKRKFDIKAYCAYVDRLVAEVRAKQRGLMQKKTKPATAAGVAGAVAGGVAAAAGGAGAAATALTATAAAATAAAAVAVKVKAEVKEEEEEEAGPSPGTTAGAAKGGAGSKAGSPSRAAKGSSSSPKPSEGSGGKRRKPAAA</sequence>
<dbReference type="InterPro" id="IPR008148">
    <property type="entry name" value="DNA_photolyase_2"/>
</dbReference>
<accession>A0AAD3DL22</accession>
<comment type="catalytic activity">
    <reaction evidence="12">
        <text>cyclobutadipyrimidine (in DNA) = 2 pyrimidine residues (in DNA).</text>
        <dbReference type="EC" id="4.1.99.3"/>
    </reaction>
</comment>
<feature type="compositionally biased region" description="Low complexity" evidence="14">
    <location>
        <begin position="654"/>
        <end position="663"/>
    </location>
</feature>
<evidence type="ECO:0000313" key="17">
    <source>
        <dbReference type="Proteomes" id="UP001054857"/>
    </source>
</evidence>
<feature type="domain" description="Photolyase/cryptochrome alpha/beta" evidence="15">
    <location>
        <begin position="129"/>
        <end position="269"/>
    </location>
</feature>
<evidence type="ECO:0000256" key="8">
    <source>
        <dbReference type="ARBA" id="ARBA00023125"/>
    </source>
</evidence>
<comment type="cofactor">
    <cofactor evidence="1">
        <name>FAD</name>
        <dbReference type="ChEBI" id="CHEBI:57692"/>
    </cofactor>
</comment>
<dbReference type="InterPro" id="IPR032673">
    <property type="entry name" value="DNA_photolyase_2_CS"/>
</dbReference>
<name>A0AAD3DL22_9CHLO</name>
<gene>
    <name evidence="16" type="ORF">Agub_g4951</name>
</gene>
<dbReference type="FunFam" id="1.10.579.10:FF:000002">
    <property type="entry name" value="Deoxyribodipyrimidine photolyase"/>
    <property type="match status" value="1"/>
</dbReference>
<reference evidence="16 17" key="1">
    <citation type="journal article" date="2021" name="Sci. Rep.">
        <title>Genome sequencing of the multicellular alga Astrephomene provides insights into convergent evolution of germ-soma differentiation.</title>
        <authorList>
            <person name="Yamashita S."/>
            <person name="Yamamoto K."/>
            <person name="Matsuzaki R."/>
            <person name="Suzuki S."/>
            <person name="Yamaguchi H."/>
            <person name="Hirooka S."/>
            <person name="Minakuchi Y."/>
            <person name="Miyagishima S."/>
            <person name="Kawachi M."/>
            <person name="Toyoda A."/>
            <person name="Nozaki H."/>
        </authorList>
    </citation>
    <scope>NUCLEOTIDE SEQUENCE [LARGE SCALE GENOMIC DNA]</scope>
    <source>
        <strain evidence="16 17">NIES-4017</strain>
    </source>
</reference>
<dbReference type="Proteomes" id="UP001054857">
    <property type="component" value="Unassembled WGS sequence"/>
</dbReference>
<evidence type="ECO:0000256" key="4">
    <source>
        <dbReference type="ARBA" id="ARBA00014046"/>
    </source>
</evidence>
<evidence type="ECO:0000256" key="6">
    <source>
        <dbReference type="ARBA" id="ARBA00022763"/>
    </source>
</evidence>